<gene>
    <name evidence="1" type="ORF">FH972_021401</name>
</gene>
<protein>
    <submittedName>
        <fullName evidence="1">Uncharacterized protein</fullName>
    </submittedName>
</protein>
<evidence type="ECO:0000313" key="2">
    <source>
        <dbReference type="Proteomes" id="UP000327013"/>
    </source>
</evidence>
<sequence length="179" mass="20712">MAYPSSPTDRYYHGNFPIEDTPVTGNMYLKSSTMELADLKELWETAILSYSNRTVILAHNRQSLWQSAQMLMSVSTREPELNAAREAVDYSNEASELLSVMPGRMELARDDVARASRENAESITGVCRRLHRQFGIILNIENELRVRALKLQRILAPYRLLDRTGRSQEIREHFRRQQN</sequence>
<accession>A0A5N6KRE8</accession>
<evidence type="ECO:0000313" key="1">
    <source>
        <dbReference type="EMBL" id="KAB8337097.1"/>
    </source>
</evidence>
<comment type="caution">
    <text evidence="1">The sequence shown here is derived from an EMBL/GenBank/DDBJ whole genome shotgun (WGS) entry which is preliminary data.</text>
</comment>
<name>A0A5N6KRE8_9ROSI</name>
<keyword evidence="2" id="KW-1185">Reference proteome</keyword>
<dbReference type="AlphaFoldDB" id="A0A5N6KRE8"/>
<organism evidence="1 2">
    <name type="scientific">Carpinus fangiana</name>
    <dbReference type="NCBI Taxonomy" id="176857"/>
    <lineage>
        <taxon>Eukaryota</taxon>
        <taxon>Viridiplantae</taxon>
        <taxon>Streptophyta</taxon>
        <taxon>Embryophyta</taxon>
        <taxon>Tracheophyta</taxon>
        <taxon>Spermatophyta</taxon>
        <taxon>Magnoliopsida</taxon>
        <taxon>eudicotyledons</taxon>
        <taxon>Gunneridae</taxon>
        <taxon>Pentapetalae</taxon>
        <taxon>rosids</taxon>
        <taxon>fabids</taxon>
        <taxon>Fagales</taxon>
        <taxon>Betulaceae</taxon>
        <taxon>Carpinus</taxon>
    </lineage>
</organism>
<dbReference type="Proteomes" id="UP000327013">
    <property type="component" value="Unassembled WGS sequence"/>
</dbReference>
<proteinExistence type="predicted"/>
<dbReference type="EMBL" id="VIBQ01000009">
    <property type="protein sequence ID" value="KAB8337097.1"/>
    <property type="molecule type" value="Genomic_DNA"/>
</dbReference>
<reference evidence="1 2" key="1">
    <citation type="submission" date="2019-06" db="EMBL/GenBank/DDBJ databases">
        <title>A chromosomal-level reference genome of Carpinus fangiana (Coryloideae, Betulaceae).</title>
        <authorList>
            <person name="Yang X."/>
            <person name="Wang Z."/>
            <person name="Zhang L."/>
            <person name="Hao G."/>
            <person name="Liu J."/>
            <person name="Yang Y."/>
        </authorList>
    </citation>
    <scope>NUCLEOTIDE SEQUENCE [LARGE SCALE GENOMIC DNA]</scope>
    <source>
        <strain evidence="1">Cfa_2016G</strain>
        <tissue evidence="1">Leaf</tissue>
    </source>
</reference>